<dbReference type="PROSITE" id="PS50928">
    <property type="entry name" value="ABC_TM1"/>
    <property type="match status" value="1"/>
</dbReference>
<evidence type="ECO:0000256" key="5">
    <source>
        <dbReference type="ARBA" id="ARBA00022989"/>
    </source>
</evidence>
<name>A0A4R5DCJ1_9ACTN</name>
<feature type="transmembrane region" description="Helical" evidence="7">
    <location>
        <begin position="121"/>
        <end position="143"/>
    </location>
</feature>
<dbReference type="CDD" id="cd06261">
    <property type="entry name" value="TM_PBP2"/>
    <property type="match status" value="1"/>
</dbReference>
<evidence type="ECO:0000313" key="9">
    <source>
        <dbReference type="EMBL" id="TDE08255.1"/>
    </source>
</evidence>
<dbReference type="EMBL" id="SMKZ01000026">
    <property type="protein sequence ID" value="TDE08255.1"/>
    <property type="molecule type" value="Genomic_DNA"/>
</dbReference>
<feature type="transmembrane region" description="Helical" evidence="7">
    <location>
        <begin position="256"/>
        <end position="278"/>
    </location>
</feature>
<evidence type="ECO:0000256" key="1">
    <source>
        <dbReference type="ARBA" id="ARBA00004651"/>
    </source>
</evidence>
<dbReference type="InterPro" id="IPR000515">
    <property type="entry name" value="MetI-like"/>
</dbReference>
<gene>
    <name evidence="9" type="ORF">E1269_18280</name>
</gene>
<dbReference type="RefSeq" id="WP_131897115.1">
    <property type="nucleotide sequence ID" value="NZ_SMKZ01000026.1"/>
</dbReference>
<proteinExistence type="inferred from homology"/>
<keyword evidence="10" id="KW-1185">Reference proteome</keyword>
<dbReference type="PANTHER" id="PTHR43744">
    <property type="entry name" value="ABC TRANSPORTER PERMEASE PROTEIN MG189-RELATED-RELATED"/>
    <property type="match status" value="1"/>
</dbReference>
<keyword evidence="4 7" id="KW-0812">Transmembrane</keyword>
<evidence type="ECO:0000256" key="7">
    <source>
        <dbReference type="RuleBase" id="RU363032"/>
    </source>
</evidence>
<dbReference type="InParanoid" id="A0A4R5DCJ1"/>
<comment type="similarity">
    <text evidence="7">Belongs to the binding-protein-dependent transport system permease family.</text>
</comment>
<feature type="transmembrane region" description="Helical" evidence="7">
    <location>
        <begin position="24"/>
        <end position="46"/>
    </location>
</feature>
<dbReference type="GO" id="GO:0005886">
    <property type="term" value="C:plasma membrane"/>
    <property type="evidence" value="ECO:0007669"/>
    <property type="project" value="UniProtKB-SubCell"/>
</dbReference>
<dbReference type="SUPFAM" id="SSF161098">
    <property type="entry name" value="MetI-like"/>
    <property type="match status" value="1"/>
</dbReference>
<dbReference type="InterPro" id="IPR035906">
    <property type="entry name" value="MetI-like_sf"/>
</dbReference>
<evidence type="ECO:0000256" key="3">
    <source>
        <dbReference type="ARBA" id="ARBA00022475"/>
    </source>
</evidence>
<keyword evidence="6 7" id="KW-0472">Membrane</keyword>
<feature type="transmembrane region" description="Helical" evidence="7">
    <location>
        <begin position="85"/>
        <end position="109"/>
    </location>
</feature>
<dbReference type="PANTHER" id="PTHR43744:SF6">
    <property type="entry name" value="ABC TRANSPORTER PERMEASE PROTEIN YESQ-RELATED"/>
    <property type="match status" value="1"/>
</dbReference>
<dbReference type="AlphaFoldDB" id="A0A4R5DCJ1"/>
<evidence type="ECO:0000313" key="10">
    <source>
        <dbReference type="Proteomes" id="UP000294739"/>
    </source>
</evidence>
<feature type="domain" description="ABC transmembrane type-1" evidence="8">
    <location>
        <begin position="86"/>
        <end position="278"/>
    </location>
</feature>
<dbReference type="Proteomes" id="UP000294739">
    <property type="component" value="Unassembled WGS sequence"/>
</dbReference>
<feature type="transmembrane region" description="Helical" evidence="7">
    <location>
        <begin position="155"/>
        <end position="177"/>
    </location>
</feature>
<feature type="transmembrane region" description="Helical" evidence="7">
    <location>
        <begin position="198"/>
        <end position="223"/>
    </location>
</feature>
<accession>A0A4R5DCJ1</accession>
<dbReference type="OrthoDB" id="61122at2"/>
<keyword evidence="2 7" id="KW-0813">Transport</keyword>
<reference evidence="9 10" key="1">
    <citation type="submission" date="2019-03" db="EMBL/GenBank/DDBJ databases">
        <title>Draft genome sequences of novel Actinobacteria.</title>
        <authorList>
            <person name="Sahin N."/>
            <person name="Ay H."/>
            <person name="Saygin H."/>
        </authorList>
    </citation>
    <scope>NUCLEOTIDE SEQUENCE [LARGE SCALE GENOMIC DNA]</scope>
    <source>
        <strain evidence="9 10">5K138</strain>
    </source>
</reference>
<sequence>MTASLRASIEAPPVTGRRRSRRTWLVTVLLCLASVAMLYPLLWMLASSFKPADQIFGTASFWPQQWIIDHYADGWNSFGFTFGRYFVNSFIVAAGAIVGNLLSCSLAAYAFARIDFKFKKFWLAVMLMTIMLPYHVVVLPQYIMFQEFGWLNTFFPLVVPKFLATDAFFVFLMVQFIRGLPRSLDEAARIDGCNRLQIFLRIILPLIRPALATTAIFTFIWTWNDFFTPLIYLTDPAMYTVPLGLNAFLDSTGESAWGSLFAMAVLSLGPVLGFFIVAQKYLVRGIATTGLK</sequence>
<organism evidence="9 10">
    <name type="scientific">Jiangella asiatica</name>
    <dbReference type="NCBI Taxonomy" id="2530372"/>
    <lineage>
        <taxon>Bacteria</taxon>
        <taxon>Bacillati</taxon>
        <taxon>Actinomycetota</taxon>
        <taxon>Actinomycetes</taxon>
        <taxon>Jiangellales</taxon>
        <taxon>Jiangellaceae</taxon>
        <taxon>Jiangella</taxon>
    </lineage>
</organism>
<evidence type="ECO:0000259" key="8">
    <source>
        <dbReference type="PROSITE" id="PS50928"/>
    </source>
</evidence>
<evidence type="ECO:0000256" key="4">
    <source>
        <dbReference type="ARBA" id="ARBA00022692"/>
    </source>
</evidence>
<protein>
    <submittedName>
        <fullName evidence="9">Carbohydrate ABC transporter permease</fullName>
    </submittedName>
</protein>
<comment type="subcellular location">
    <subcellularLocation>
        <location evidence="1 7">Cell membrane</location>
        <topology evidence="1 7">Multi-pass membrane protein</topology>
    </subcellularLocation>
</comment>
<dbReference type="Pfam" id="PF00528">
    <property type="entry name" value="BPD_transp_1"/>
    <property type="match status" value="1"/>
</dbReference>
<evidence type="ECO:0000256" key="6">
    <source>
        <dbReference type="ARBA" id="ARBA00023136"/>
    </source>
</evidence>
<dbReference type="Gene3D" id="1.10.3720.10">
    <property type="entry name" value="MetI-like"/>
    <property type="match status" value="1"/>
</dbReference>
<comment type="caution">
    <text evidence="9">The sequence shown here is derived from an EMBL/GenBank/DDBJ whole genome shotgun (WGS) entry which is preliminary data.</text>
</comment>
<keyword evidence="5 7" id="KW-1133">Transmembrane helix</keyword>
<keyword evidence="3" id="KW-1003">Cell membrane</keyword>
<dbReference type="GO" id="GO:0055085">
    <property type="term" value="P:transmembrane transport"/>
    <property type="evidence" value="ECO:0007669"/>
    <property type="project" value="InterPro"/>
</dbReference>
<evidence type="ECO:0000256" key="2">
    <source>
        <dbReference type="ARBA" id="ARBA00022448"/>
    </source>
</evidence>